<evidence type="ECO:0000259" key="2">
    <source>
        <dbReference type="Pfam" id="PF07992"/>
    </source>
</evidence>
<reference evidence="3" key="1">
    <citation type="submission" date="2019-04" db="EMBL/GenBank/DDBJ databases">
        <title>Sequencing of skin fungus with MAO and IRED activity.</title>
        <authorList>
            <person name="Marsaioli A.J."/>
            <person name="Bonatto J.M.C."/>
            <person name="Reis Junior O."/>
        </authorList>
    </citation>
    <scope>NUCLEOTIDE SEQUENCE</scope>
    <source>
        <strain evidence="3">28M1</strain>
    </source>
</reference>
<keyword evidence="4" id="KW-1185">Reference proteome</keyword>
<dbReference type="SUPFAM" id="SSF51905">
    <property type="entry name" value="FAD/NAD(P)-binding domain"/>
    <property type="match status" value="1"/>
</dbReference>
<dbReference type="PANTHER" id="PTHR43735:SF5">
    <property type="entry name" value="FAD_NAD(P)-BINDING DOMAIN-CONTAINING PROTEIN"/>
    <property type="match status" value="1"/>
</dbReference>
<dbReference type="GO" id="GO:0005737">
    <property type="term" value="C:cytoplasm"/>
    <property type="evidence" value="ECO:0007669"/>
    <property type="project" value="TreeGrafter"/>
</dbReference>
<gene>
    <name evidence="3" type="ORF">E8E12_004721</name>
</gene>
<accession>A0A9P4WJ71</accession>
<dbReference type="InterPro" id="IPR023753">
    <property type="entry name" value="FAD/NAD-binding_dom"/>
</dbReference>
<sequence length="272" mass="30289">MLSNILNLLYLLLRDLPSFVLSASARKIAAIVHRYTYKSLPSAQTKNVVVIGGSFTGYYTAKHLTEMLPTGYRVVLIEKNSHFNYVFAFPRFSVIKGYEKFAFIPFTRLGTRAPKGIFEFVQGKVDTVNERAVRLEDGTKLEYEYLVIATGTSSALPSKVAARDRLDAQRELRGLQDAIDKAGRIAVVGGGAVGVELASDIKDFHPEKSVVLMHSKDRLLPSFGEQLHQYVIKRLGELGVEVLFNERPQIVEGSYTLKLKAGKEETFDLIAS</sequence>
<name>A0A9P4WJ71_9PLEO</name>
<dbReference type="GO" id="GO:0050660">
    <property type="term" value="F:flavin adenine dinucleotide binding"/>
    <property type="evidence" value="ECO:0007669"/>
    <property type="project" value="TreeGrafter"/>
</dbReference>
<dbReference type="PRINTS" id="PR00368">
    <property type="entry name" value="FADPNR"/>
</dbReference>
<dbReference type="Gene3D" id="3.50.50.60">
    <property type="entry name" value="FAD/NAD(P)-binding domain"/>
    <property type="match status" value="1"/>
</dbReference>
<dbReference type="GO" id="GO:0004174">
    <property type="term" value="F:electron-transferring-flavoprotein dehydrogenase activity"/>
    <property type="evidence" value="ECO:0007669"/>
    <property type="project" value="TreeGrafter"/>
</dbReference>
<dbReference type="EMBL" id="SWKV01000077">
    <property type="protein sequence ID" value="KAF3033699.1"/>
    <property type="molecule type" value="Genomic_DNA"/>
</dbReference>
<dbReference type="Pfam" id="PF07992">
    <property type="entry name" value="Pyr_redox_2"/>
    <property type="match status" value="1"/>
</dbReference>
<feature type="domain" description="FAD/NAD(P)-binding" evidence="2">
    <location>
        <begin position="47"/>
        <end position="269"/>
    </location>
</feature>
<keyword evidence="1" id="KW-0732">Signal</keyword>
<feature type="chain" id="PRO_5040506967" description="FAD/NAD(P)-binding domain-containing protein" evidence="1">
    <location>
        <begin position="23"/>
        <end position="272"/>
    </location>
</feature>
<dbReference type="AlphaFoldDB" id="A0A9P4WJ71"/>
<dbReference type="InterPro" id="IPR036188">
    <property type="entry name" value="FAD/NAD-bd_sf"/>
</dbReference>
<organism evidence="3 4">
    <name type="scientific">Didymella heteroderae</name>
    <dbReference type="NCBI Taxonomy" id="1769908"/>
    <lineage>
        <taxon>Eukaryota</taxon>
        <taxon>Fungi</taxon>
        <taxon>Dikarya</taxon>
        <taxon>Ascomycota</taxon>
        <taxon>Pezizomycotina</taxon>
        <taxon>Dothideomycetes</taxon>
        <taxon>Pleosporomycetidae</taxon>
        <taxon>Pleosporales</taxon>
        <taxon>Pleosporineae</taxon>
        <taxon>Didymellaceae</taxon>
        <taxon>Didymella</taxon>
    </lineage>
</organism>
<comment type="caution">
    <text evidence="3">The sequence shown here is derived from an EMBL/GenBank/DDBJ whole genome shotgun (WGS) entry which is preliminary data.</text>
</comment>
<dbReference type="Proteomes" id="UP000758155">
    <property type="component" value="Unassembled WGS sequence"/>
</dbReference>
<evidence type="ECO:0000313" key="4">
    <source>
        <dbReference type="Proteomes" id="UP000758155"/>
    </source>
</evidence>
<evidence type="ECO:0000313" key="3">
    <source>
        <dbReference type="EMBL" id="KAF3033699.1"/>
    </source>
</evidence>
<evidence type="ECO:0000256" key="1">
    <source>
        <dbReference type="SAM" id="SignalP"/>
    </source>
</evidence>
<protein>
    <recommendedName>
        <fullName evidence="2">FAD/NAD(P)-binding domain-containing protein</fullName>
    </recommendedName>
</protein>
<dbReference type="Gene3D" id="3.50.50.100">
    <property type="match status" value="1"/>
</dbReference>
<dbReference type="PANTHER" id="PTHR43735">
    <property type="entry name" value="APOPTOSIS-INDUCING FACTOR 1"/>
    <property type="match status" value="1"/>
</dbReference>
<feature type="signal peptide" evidence="1">
    <location>
        <begin position="1"/>
        <end position="22"/>
    </location>
</feature>
<dbReference type="OrthoDB" id="202203at2759"/>
<proteinExistence type="predicted"/>